<dbReference type="RefSeq" id="WP_256401646.1">
    <property type="nucleotide sequence ID" value="NZ_JANHJR010000004.1"/>
</dbReference>
<dbReference type="Proteomes" id="UP001597034">
    <property type="component" value="Unassembled WGS sequence"/>
</dbReference>
<protein>
    <submittedName>
        <fullName evidence="2">Proteasome assembly chaperone family protein</fullName>
    </submittedName>
</protein>
<evidence type="ECO:0000256" key="1">
    <source>
        <dbReference type="SAM" id="MobiDB-lite"/>
    </source>
</evidence>
<dbReference type="EMBL" id="JBHUDO010000004">
    <property type="protein sequence ID" value="MFD1647876.1"/>
    <property type="molecule type" value="Genomic_DNA"/>
</dbReference>
<gene>
    <name evidence="2" type="ORF">ACFSBL_19455</name>
</gene>
<comment type="caution">
    <text evidence="2">The sequence shown here is derived from an EMBL/GenBank/DDBJ whole genome shotgun (WGS) entry which is preliminary data.</text>
</comment>
<keyword evidence="3" id="KW-1185">Reference proteome</keyword>
<dbReference type="PANTHER" id="PTHR35610">
    <property type="entry name" value="3-ISOPROPYLMALATE DEHYDRATASE-RELATED"/>
    <property type="match status" value="1"/>
</dbReference>
<keyword evidence="2" id="KW-0647">Proteasome</keyword>
<dbReference type="GO" id="GO:0000502">
    <property type="term" value="C:proteasome complex"/>
    <property type="evidence" value="ECO:0007669"/>
    <property type="project" value="UniProtKB-KW"/>
</dbReference>
<dbReference type="InterPro" id="IPR038389">
    <property type="entry name" value="PSMG2_sf"/>
</dbReference>
<dbReference type="PANTHER" id="PTHR35610:SF8">
    <property type="entry name" value="3-ISOPROPYLMALATE DEHYDRATASE"/>
    <property type="match status" value="1"/>
</dbReference>
<dbReference type="AlphaFoldDB" id="A0ABD6DP68"/>
<evidence type="ECO:0000313" key="3">
    <source>
        <dbReference type="Proteomes" id="UP001597034"/>
    </source>
</evidence>
<evidence type="ECO:0000313" key="2">
    <source>
        <dbReference type="EMBL" id="MFD1647876.1"/>
    </source>
</evidence>
<name>A0ABD6DP68_9EURY</name>
<organism evidence="2 3">
    <name type="scientific">Haloarchaeobius litoreus</name>
    <dbReference type="NCBI Taxonomy" id="755306"/>
    <lineage>
        <taxon>Archaea</taxon>
        <taxon>Methanobacteriati</taxon>
        <taxon>Methanobacteriota</taxon>
        <taxon>Stenosarchaea group</taxon>
        <taxon>Halobacteria</taxon>
        <taxon>Halobacteriales</taxon>
        <taxon>Halorubellaceae</taxon>
        <taxon>Haloarchaeobius</taxon>
    </lineage>
</organism>
<dbReference type="InterPro" id="IPR019151">
    <property type="entry name" value="Proteasome_assmbl_chaperone_2"/>
</dbReference>
<proteinExistence type="predicted"/>
<sequence>MTQDTPTATFRRFTDVQADEPYLIEGLPGHGLVASIATDLVTRQLELEHHGSIVSDEFPSVAPFKDGRVQDLVRVYAGEEPPVLTLQSDVPLPGRAFEPLANCVLEDLAAEFEFAIFLTGAPAGSEEEIGEVFGVATTDEVEAELREADIRIADGFGLIGGVTGALVSACNQAGVPASVLVVKANPYLPDPTAAQSVIENALEPLVDFDIDTTELEEQADEIRKQMEEISKHYQQMMASEGQDPPEEPSGPTMFQ</sequence>
<feature type="region of interest" description="Disordered" evidence="1">
    <location>
        <begin position="236"/>
        <end position="255"/>
    </location>
</feature>
<reference evidence="2 3" key="1">
    <citation type="journal article" date="2019" name="Int. J. Syst. Evol. Microbiol.">
        <title>The Global Catalogue of Microorganisms (GCM) 10K type strain sequencing project: providing services to taxonomists for standard genome sequencing and annotation.</title>
        <authorList>
            <consortium name="The Broad Institute Genomics Platform"/>
            <consortium name="The Broad Institute Genome Sequencing Center for Infectious Disease"/>
            <person name="Wu L."/>
            <person name="Ma J."/>
        </authorList>
    </citation>
    <scope>NUCLEOTIDE SEQUENCE [LARGE SCALE GENOMIC DNA]</scope>
    <source>
        <strain evidence="2 3">CGMCC 1.10390</strain>
    </source>
</reference>
<accession>A0ABD6DP68</accession>
<dbReference type="SUPFAM" id="SSF159659">
    <property type="entry name" value="Cgl1923-like"/>
    <property type="match status" value="1"/>
</dbReference>
<dbReference type="Gene3D" id="3.40.50.10900">
    <property type="entry name" value="PAC-like subunit"/>
    <property type="match status" value="1"/>
</dbReference>
<dbReference type="Pfam" id="PF09754">
    <property type="entry name" value="PAC2"/>
    <property type="match status" value="1"/>
</dbReference>